<sequence>MKMPEKTSFASYLTGAVLVLVGKLGNLLKDLTLNDWAIVIGIIIGVATFFLNAYWQRRQTKAIEKAAREGYTIIRGDK</sequence>
<dbReference type="RefSeq" id="WP_226719278.1">
    <property type="nucleotide sequence ID" value="NZ_CABHPX010000068.1"/>
</dbReference>
<feature type="transmembrane region" description="Helical" evidence="1">
    <location>
        <begin position="36"/>
        <end position="55"/>
    </location>
</feature>
<organism evidence="2 3">
    <name type="scientific">Yersinia aleksiciae</name>
    <dbReference type="NCBI Taxonomy" id="263819"/>
    <lineage>
        <taxon>Bacteria</taxon>
        <taxon>Pseudomonadati</taxon>
        <taxon>Pseudomonadota</taxon>
        <taxon>Gammaproteobacteria</taxon>
        <taxon>Enterobacterales</taxon>
        <taxon>Yersiniaceae</taxon>
        <taxon>Yersinia</taxon>
    </lineage>
</organism>
<dbReference type="EMBL" id="CQEM01000021">
    <property type="protein sequence ID" value="CNL75343.1"/>
    <property type="molecule type" value="Genomic_DNA"/>
</dbReference>
<evidence type="ECO:0000313" key="2">
    <source>
        <dbReference type="EMBL" id="CNL75343.1"/>
    </source>
</evidence>
<dbReference type="AlphaFoldDB" id="A0A0T9UVI8"/>
<evidence type="ECO:0008006" key="4">
    <source>
        <dbReference type="Google" id="ProtNLM"/>
    </source>
</evidence>
<feature type="transmembrane region" description="Helical" evidence="1">
    <location>
        <begin position="7"/>
        <end position="24"/>
    </location>
</feature>
<proteinExistence type="predicted"/>
<evidence type="ECO:0000313" key="3">
    <source>
        <dbReference type="Proteomes" id="UP000040088"/>
    </source>
</evidence>
<keyword evidence="1" id="KW-0812">Transmembrane</keyword>
<evidence type="ECO:0000256" key="1">
    <source>
        <dbReference type="SAM" id="Phobius"/>
    </source>
</evidence>
<accession>A0A0T9UVI8</accession>
<dbReference type="InterPro" id="IPR032118">
    <property type="entry name" value="Phage_holin_HP1"/>
</dbReference>
<dbReference type="Proteomes" id="UP000040088">
    <property type="component" value="Unassembled WGS sequence"/>
</dbReference>
<keyword evidence="1" id="KW-1133">Transmembrane helix</keyword>
<reference evidence="3" key="1">
    <citation type="submission" date="2015-03" db="EMBL/GenBank/DDBJ databases">
        <authorList>
            <consortium name="Pathogen Informatics"/>
        </authorList>
    </citation>
    <scope>NUCLEOTIDE SEQUENCE [LARGE SCALE GENOMIC DNA]</scope>
    <source>
        <strain evidence="3">IP27925</strain>
    </source>
</reference>
<keyword evidence="1" id="KW-0472">Membrane</keyword>
<name>A0A0T9UVI8_YERAE</name>
<dbReference type="Pfam" id="PF16080">
    <property type="entry name" value="Phage_holin_2_3"/>
    <property type="match status" value="1"/>
</dbReference>
<gene>
    <name evidence="2" type="ORF">ERS008460_03689</name>
</gene>
<protein>
    <recommendedName>
        <fullName evidence="4">Lysis protein</fullName>
    </recommendedName>
</protein>